<feature type="region of interest" description="Disordered" evidence="2">
    <location>
        <begin position="1"/>
        <end position="20"/>
    </location>
</feature>
<dbReference type="Pfam" id="PF01381">
    <property type="entry name" value="HTH_3"/>
    <property type="match status" value="1"/>
</dbReference>
<evidence type="ECO:0000256" key="1">
    <source>
        <dbReference type="ARBA" id="ARBA00023125"/>
    </source>
</evidence>
<dbReference type="InterPro" id="IPR011051">
    <property type="entry name" value="RmlC_Cupin_sf"/>
</dbReference>
<dbReference type="InterPro" id="IPR050807">
    <property type="entry name" value="TransReg_Diox_bact_type"/>
</dbReference>
<dbReference type="Pfam" id="PF07883">
    <property type="entry name" value="Cupin_2"/>
    <property type="match status" value="1"/>
</dbReference>
<dbReference type="GO" id="GO:0005829">
    <property type="term" value="C:cytosol"/>
    <property type="evidence" value="ECO:0007669"/>
    <property type="project" value="TreeGrafter"/>
</dbReference>
<sequence>MVSQLPVHPPPASVPAPDAGRAQRIHSVIDLWLGEQLRRRRQALGRSLQQVAQACGISVSLLSQLERGYRSISMRTLGALAQELQLPIETLVRNTQYSEGEAEGAVARAGTHKRIDLGDKGIHKENLTPPAAAGGVEMYRAVIDPGGSTGDDLFFTRKGEQVGYVIEGQLELFVRERLLKLKAGDSFCYDGGMPRRWRNPGTTPTTVLWAITCSPA</sequence>
<dbReference type="SMART" id="SM00530">
    <property type="entry name" value="HTH_XRE"/>
    <property type="match status" value="1"/>
</dbReference>
<dbReference type="AlphaFoldDB" id="A0A3P3EZE7"/>
<dbReference type="PROSITE" id="PS50943">
    <property type="entry name" value="HTH_CROC1"/>
    <property type="match status" value="1"/>
</dbReference>
<dbReference type="InterPro" id="IPR001387">
    <property type="entry name" value="Cro/C1-type_HTH"/>
</dbReference>
<feature type="domain" description="HTH cro/C1-type" evidence="3">
    <location>
        <begin position="37"/>
        <end position="91"/>
    </location>
</feature>
<name>A0A3P3EZE7_9BURK</name>
<comment type="caution">
    <text evidence="4">The sequence shown here is derived from an EMBL/GenBank/DDBJ whole genome shotgun (WGS) entry which is preliminary data.</text>
</comment>
<evidence type="ECO:0000313" key="5">
    <source>
        <dbReference type="Proteomes" id="UP000271590"/>
    </source>
</evidence>
<dbReference type="Proteomes" id="UP000271590">
    <property type="component" value="Unassembled WGS sequence"/>
</dbReference>
<protein>
    <submittedName>
        <fullName evidence="4">XRE family transcriptional regulator</fullName>
    </submittedName>
</protein>
<gene>
    <name evidence="4" type="ORF">EH244_05670</name>
</gene>
<evidence type="ECO:0000259" key="3">
    <source>
        <dbReference type="PROSITE" id="PS50943"/>
    </source>
</evidence>
<dbReference type="CDD" id="cd02209">
    <property type="entry name" value="cupin_XRE_C"/>
    <property type="match status" value="1"/>
</dbReference>
<evidence type="ECO:0000313" key="4">
    <source>
        <dbReference type="EMBL" id="RRH91763.1"/>
    </source>
</evidence>
<dbReference type="InterPro" id="IPR014710">
    <property type="entry name" value="RmlC-like_jellyroll"/>
</dbReference>
<dbReference type="Gene3D" id="2.60.120.10">
    <property type="entry name" value="Jelly Rolls"/>
    <property type="match status" value="1"/>
</dbReference>
<dbReference type="GO" id="GO:0003677">
    <property type="term" value="F:DNA binding"/>
    <property type="evidence" value="ECO:0007669"/>
    <property type="project" value="UniProtKB-KW"/>
</dbReference>
<proteinExistence type="predicted"/>
<dbReference type="CDD" id="cd00093">
    <property type="entry name" value="HTH_XRE"/>
    <property type="match status" value="1"/>
</dbReference>
<dbReference type="SUPFAM" id="SSF51182">
    <property type="entry name" value="RmlC-like cupins"/>
    <property type="match status" value="1"/>
</dbReference>
<dbReference type="GO" id="GO:0003700">
    <property type="term" value="F:DNA-binding transcription factor activity"/>
    <property type="evidence" value="ECO:0007669"/>
    <property type="project" value="TreeGrafter"/>
</dbReference>
<dbReference type="EMBL" id="RQXU01000002">
    <property type="protein sequence ID" value="RRH91763.1"/>
    <property type="molecule type" value="Genomic_DNA"/>
</dbReference>
<reference evidence="4 5" key="1">
    <citation type="submission" date="2018-11" db="EMBL/GenBank/DDBJ databases">
        <title>The genome of Variovorax sp T529.</title>
        <authorList>
            <person name="Gao J."/>
        </authorList>
    </citation>
    <scope>NUCLEOTIDE SEQUENCE [LARGE SCALE GENOMIC DNA]</scope>
    <source>
        <strain evidence="4 5">T529</strain>
    </source>
</reference>
<organism evidence="4 5">
    <name type="scientific">Variovorax beijingensis</name>
    <dbReference type="NCBI Taxonomy" id="2496117"/>
    <lineage>
        <taxon>Bacteria</taxon>
        <taxon>Pseudomonadati</taxon>
        <taxon>Pseudomonadota</taxon>
        <taxon>Betaproteobacteria</taxon>
        <taxon>Burkholderiales</taxon>
        <taxon>Comamonadaceae</taxon>
        <taxon>Variovorax</taxon>
    </lineage>
</organism>
<evidence type="ECO:0000256" key="2">
    <source>
        <dbReference type="SAM" id="MobiDB-lite"/>
    </source>
</evidence>
<dbReference type="PANTHER" id="PTHR46797:SF2">
    <property type="entry name" value="TRANSCRIPTIONAL REGULATOR"/>
    <property type="match status" value="1"/>
</dbReference>
<dbReference type="SUPFAM" id="SSF47413">
    <property type="entry name" value="lambda repressor-like DNA-binding domains"/>
    <property type="match status" value="1"/>
</dbReference>
<dbReference type="PANTHER" id="PTHR46797">
    <property type="entry name" value="HTH-TYPE TRANSCRIPTIONAL REGULATOR"/>
    <property type="match status" value="1"/>
</dbReference>
<dbReference type="Gene3D" id="1.10.260.40">
    <property type="entry name" value="lambda repressor-like DNA-binding domains"/>
    <property type="match status" value="1"/>
</dbReference>
<keyword evidence="1" id="KW-0238">DNA-binding</keyword>
<dbReference type="InterPro" id="IPR013096">
    <property type="entry name" value="Cupin_2"/>
</dbReference>
<accession>A0A3P3EZE7</accession>
<dbReference type="InterPro" id="IPR010982">
    <property type="entry name" value="Lambda_DNA-bd_dom_sf"/>
</dbReference>